<dbReference type="STRING" id="41047.A0A397GB65"/>
<organism evidence="2 3">
    <name type="scientific">Aspergillus thermomutatus</name>
    <name type="common">Neosartorya pseudofischeri</name>
    <dbReference type="NCBI Taxonomy" id="41047"/>
    <lineage>
        <taxon>Eukaryota</taxon>
        <taxon>Fungi</taxon>
        <taxon>Dikarya</taxon>
        <taxon>Ascomycota</taxon>
        <taxon>Pezizomycotina</taxon>
        <taxon>Eurotiomycetes</taxon>
        <taxon>Eurotiomycetidae</taxon>
        <taxon>Eurotiales</taxon>
        <taxon>Aspergillaceae</taxon>
        <taxon>Aspergillus</taxon>
        <taxon>Aspergillus subgen. Fumigati</taxon>
    </lineage>
</organism>
<reference evidence="2" key="1">
    <citation type="submission" date="2018-08" db="EMBL/GenBank/DDBJ databases">
        <title>Draft genome sequence of azole-resistant Aspergillus thermomutatus (Neosartorya pseudofischeri) strain HMR AF 39, isolated from a human nasal aspirate.</title>
        <authorList>
            <person name="Parent-Michaud M."/>
            <person name="Dufresne P.J."/>
            <person name="Fournier E."/>
            <person name="Martineau C."/>
            <person name="Moreira S."/>
            <person name="Perkins V."/>
            <person name="De Repentigny L."/>
            <person name="Dufresne S.F."/>
        </authorList>
    </citation>
    <scope>NUCLEOTIDE SEQUENCE [LARGE SCALE GENOMIC DNA]</scope>
    <source>
        <strain evidence="2">HMR AF 39</strain>
    </source>
</reference>
<name>A0A397GB65_ASPTH</name>
<feature type="region of interest" description="Disordered" evidence="1">
    <location>
        <begin position="238"/>
        <end position="313"/>
    </location>
</feature>
<proteinExistence type="predicted"/>
<keyword evidence="3" id="KW-1185">Reference proteome</keyword>
<dbReference type="GeneID" id="38123443"/>
<sequence>MQAILAMHTGTFQCKTYGDADYFIDSDIRPADRIIASSTHLRKFVRLAHHIHVLAHLCIESSIQQCLKSPLGQRQYPRGFEIPTWTEEQRTVLAFWRVMFWNELKIKGSMGSLGWSPGDLRRLASSGAYQHFTSNAMVYEAFTALFFIARFPLVESSLDPSQPLSQHPFKLPRVPHEKEFSWVCEPPPSSRAITQGRSFEQCGPSLEAMLSAQQGAQQKTQQRPDKVCSQEDVLDLRHEPSPEASPEPPSQPHPDLTGEPEEPHRLGARRFFYGTDSDEESEDDSQLDTAEDLQEDTDDEESSSSSSSDSSWAGPVITRGCLLLDRSPSPEEFYIRNRVHPYEPRPVHDYGPQSQRPQEWEDLGREPLGVQFWRSMVGNPEAGPAKYMYFQAYVRYGFAIWEEQRMVQLGMWSHSALANPLEYYRRWYTFLRQEDIDRWKQNFRYFDDDDYE</sequence>
<dbReference type="VEuPathDB" id="FungiDB:CDV56_101469"/>
<feature type="compositionally biased region" description="Pro residues" evidence="1">
    <location>
        <begin position="243"/>
        <end position="252"/>
    </location>
</feature>
<dbReference type="RefSeq" id="XP_026611860.1">
    <property type="nucleotide sequence ID" value="XM_026755088.1"/>
</dbReference>
<dbReference type="Proteomes" id="UP000215305">
    <property type="component" value="Unassembled WGS sequence"/>
</dbReference>
<gene>
    <name evidence="2" type="ORF">CDV56_101469</name>
</gene>
<evidence type="ECO:0000313" key="3">
    <source>
        <dbReference type="Proteomes" id="UP000215305"/>
    </source>
</evidence>
<evidence type="ECO:0000313" key="2">
    <source>
        <dbReference type="EMBL" id="RHZ48191.1"/>
    </source>
</evidence>
<dbReference type="AlphaFoldDB" id="A0A397GB65"/>
<accession>A0A397GB65</accession>
<feature type="compositionally biased region" description="Acidic residues" evidence="1">
    <location>
        <begin position="276"/>
        <end position="302"/>
    </location>
</feature>
<dbReference type="OrthoDB" id="4358152at2759"/>
<protein>
    <submittedName>
        <fullName evidence="2">Uncharacterized protein</fullName>
    </submittedName>
</protein>
<comment type="caution">
    <text evidence="2">The sequence shown here is derived from an EMBL/GenBank/DDBJ whole genome shotgun (WGS) entry which is preliminary data.</text>
</comment>
<evidence type="ECO:0000256" key="1">
    <source>
        <dbReference type="SAM" id="MobiDB-lite"/>
    </source>
</evidence>
<dbReference type="EMBL" id="NKHU02000203">
    <property type="protein sequence ID" value="RHZ48191.1"/>
    <property type="molecule type" value="Genomic_DNA"/>
</dbReference>